<accession>A0A9N8W0K6</accession>
<dbReference type="EMBL" id="CAJVPP010000299">
    <property type="protein sequence ID" value="CAG8466910.1"/>
    <property type="molecule type" value="Genomic_DNA"/>
</dbReference>
<dbReference type="AlphaFoldDB" id="A0A9N8W0K6"/>
<organism evidence="1 2">
    <name type="scientific">Funneliformis mosseae</name>
    <name type="common">Endomycorrhizal fungus</name>
    <name type="synonym">Glomus mosseae</name>
    <dbReference type="NCBI Taxonomy" id="27381"/>
    <lineage>
        <taxon>Eukaryota</taxon>
        <taxon>Fungi</taxon>
        <taxon>Fungi incertae sedis</taxon>
        <taxon>Mucoromycota</taxon>
        <taxon>Glomeromycotina</taxon>
        <taxon>Glomeromycetes</taxon>
        <taxon>Glomerales</taxon>
        <taxon>Glomeraceae</taxon>
        <taxon>Funneliformis</taxon>
    </lineage>
</organism>
<protein>
    <submittedName>
        <fullName evidence="1">14876_t:CDS:1</fullName>
    </submittedName>
</protein>
<keyword evidence="2" id="KW-1185">Reference proteome</keyword>
<dbReference type="Proteomes" id="UP000789375">
    <property type="component" value="Unassembled WGS sequence"/>
</dbReference>
<evidence type="ECO:0000313" key="1">
    <source>
        <dbReference type="EMBL" id="CAG8466910.1"/>
    </source>
</evidence>
<proteinExistence type="predicted"/>
<name>A0A9N8W0K6_FUNMO</name>
<comment type="caution">
    <text evidence="1">The sequence shown here is derived from an EMBL/GenBank/DDBJ whole genome shotgun (WGS) entry which is preliminary data.</text>
</comment>
<gene>
    <name evidence="1" type="ORF">FMOSSE_LOCUS2320</name>
</gene>
<sequence>MNLYISSIGGCKSYTWYGYNMARDEQCHGIADMLGRPGNCENCMSCSRKMNNDMKGMEKFVKKSDGRVYIVACDNYEYAKTITQIFRPYKGEPTTTVIFHRSPTNYHDEM</sequence>
<evidence type="ECO:0000313" key="2">
    <source>
        <dbReference type="Proteomes" id="UP000789375"/>
    </source>
</evidence>
<reference evidence="1" key="1">
    <citation type="submission" date="2021-06" db="EMBL/GenBank/DDBJ databases">
        <authorList>
            <person name="Kallberg Y."/>
            <person name="Tangrot J."/>
            <person name="Rosling A."/>
        </authorList>
    </citation>
    <scope>NUCLEOTIDE SEQUENCE</scope>
    <source>
        <strain evidence="1">87-6 pot B 2015</strain>
    </source>
</reference>